<evidence type="ECO:0008006" key="4">
    <source>
        <dbReference type="Google" id="ProtNLM"/>
    </source>
</evidence>
<feature type="region of interest" description="Disordered" evidence="1">
    <location>
        <begin position="61"/>
        <end position="85"/>
    </location>
</feature>
<keyword evidence="3" id="KW-1185">Reference proteome</keyword>
<proteinExistence type="predicted"/>
<dbReference type="PANTHER" id="PTHR46704:SF9">
    <property type="entry name" value="BHLH DOMAIN-CONTAINING PROTEIN"/>
    <property type="match status" value="1"/>
</dbReference>
<evidence type="ECO:0000313" key="3">
    <source>
        <dbReference type="Proteomes" id="UP000762676"/>
    </source>
</evidence>
<dbReference type="Proteomes" id="UP000762676">
    <property type="component" value="Unassembled WGS sequence"/>
</dbReference>
<dbReference type="EMBL" id="BMAT01006904">
    <property type="protein sequence ID" value="GFS21870.1"/>
    <property type="molecule type" value="Genomic_DNA"/>
</dbReference>
<accession>A0AAV4JHK3</accession>
<feature type="region of interest" description="Disordered" evidence="1">
    <location>
        <begin position="611"/>
        <end position="638"/>
    </location>
</feature>
<name>A0AAV4JHK3_9GAST</name>
<reference evidence="2 3" key="1">
    <citation type="journal article" date="2021" name="Elife">
        <title>Chloroplast acquisition without the gene transfer in kleptoplastic sea slugs, Plakobranchus ocellatus.</title>
        <authorList>
            <person name="Maeda T."/>
            <person name="Takahashi S."/>
            <person name="Yoshida T."/>
            <person name="Shimamura S."/>
            <person name="Takaki Y."/>
            <person name="Nagai Y."/>
            <person name="Toyoda A."/>
            <person name="Suzuki Y."/>
            <person name="Arimoto A."/>
            <person name="Ishii H."/>
            <person name="Satoh N."/>
            <person name="Nishiyama T."/>
            <person name="Hasebe M."/>
            <person name="Maruyama T."/>
            <person name="Minagawa J."/>
            <person name="Obokata J."/>
            <person name="Shigenobu S."/>
        </authorList>
    </citation>
    <scope>NUCLEOTIDE SEQUENCE [LARGE SCALE GENOMIC DNA]</scope>
</reference>
<dbReference type="PANTHER" id="PTHR46704">
    <property type="entry name" value="CXC DOMAIN-CONTAINING PROTEIN-RELATED"/>
    <property type="match status" value="1"/>
</dbReference>
<comment type="caution">
    <text evidence="2">The sequence shown here is derived from an EMBL/GenBank/DDBJ whole genome shotgun (WGS) entry which is preliminary data.</text>
</comment>
<evidence type="ECO:0000313" key="2">
    <source>
        <dbReference type="EMBL" id="GFS21870.1"/>
    </source>
</evidence>
<organism evidence="2 3">
    <name type="scientific">Elysia marginata</name>
    <dbReference type="NCBI Taxonomy" id="1093978"/>
    <lineage>
        <taxon>Eukaryota</taxon>
        <taxon>Metazoa</taxon>
        <taxon>Spiralia</taxon>
        <taxon>Lophotrochozoa</taxon>
        <taxon>Mollusca</taxon>
        <taxon>Gastropoda</taxon>
        <taxon>Heterobranchia</taxon>
        <taxon>Euthyneura</taxon>
        <taxon>Panpulmonata</taxon>
        <taxon>Sacoglossa</taxon>
        <taxon>Placobranchoidea</taxon>
        <taxon>Plakobranchidae</taxon>
        <taxon>Elysia</taxon>
    </lineage>
</organism>
<dbReference type="AlphaFoldDB" id="A0AAV4JHK3"/>
<evidence type="ECO:0000256" key="1">
    <source>
        <dbReference type="SAM" id="MobiDB-lite"/>
    </source>
</evidence>
<sequence>MKKASKQRDNLVKCVTTTAEASIKEAVHRKADSKLKGLVENVDLIAREAWYHESCRKAYTRKEERHTPKYGSKEERTEAESRKSVQSAEEEAHLKAFQHLCKYVEEHIIERAHVIRMTTLTETYCNYMRTHSPQFYNKNYKTYRLKSKLTNYFQSRIRFWQRYAGISYLVYSDEIPTGQAIGAAFENATSEERTVIEAATVIRRAVQDGLNESPRLPWPPGDNDLRSDNVNLPELLTKFLNFLYAKDGKPKSEQCQLRVRSTGQDICYNVSKGKWKTPKHILLGMCVRHLSGNTHLINILNRHGHSVSHSFLLELETAICDSIQTYSGCLPPSIMPDNNLITQFCWDNFDLNEETPSGSGTTHSTHGIVIQEIKEQPYIPQTLPEVDKKKKRSISCANQQLEPCFINPKVEPNILTHTTSLNKSIDFKVEFSDFMWMLARMEINEDNQSIPGWNGWLSNVSHCDEQPSIVDYMEPLSQPITQNSTVQEVLKISQKASRAVGQQFTLITFNLAVAKMAYSLVWQHKQLYSDVIIHLGVFHKFEPDEKVLVLLPMSDNKLVMQLKGPYRICKIQSNVVYVVDIDGRFCPLHVNLLRKYKEREVSCAVSHSPASTDTVGDWPFTEFPLQDPAPQQDRSSDGMDDTMPFCAVACVAAVTEDGGEEFGSQILTPSTEDNRS</sequence>
<protein>
    <recommendedName>
        <fullName evidence="4">Little elongation complex subunit 2 C-terminal domain-containing protein</fullName>
    </recommendedName>
</protein>
<gene>
    <name evidence="2" type="ORF">ElyMa_003349200</name>
</gene>
<feature type="compositionally biased region" description="Basic and acidic residues" evidence="1">
    <location>
        <begin position="61"/>
        <end position="83"/>
    </location>
</feature>